<dbReference type="PANTHER" id="PTHR30146">
    <property type="entry name" value="LACI-RELATED TRANSCRIPTIONAL REPRESSOR"/>
    <property type="match status" value="1"/>
</dbReference>
<gene>
    <name evidence="5" type="ORF">NK718_19230</name>
</gene>
<evidence type="ECO:0000256" key="1">
    <source>
        <dbReference type="ARBA" id="ARBA00023015"/>
    </source>
</evidence>
<dbReference type="InterPro" id="IPR010982">
    <property type="entry name" value="Lambda_DNA-bd_dom_sf"/>
</dbReference>
<dbReference type="PROSITE" id="PS00356">
    <property type="entry name" value="HTH_LACI_1"/>
    <property type="match status" value="1"/>
</dbReference>
<comment type="caution">
    <text evidence="5">The sequence shown here is derived from an EMBL/GenBank/DDBJ whole genome shotgun (WGS) entry which is preliminary data.</text>
</comment>
<dbReference type="SMART" id="SM00354">
    <property type="entry name" value="HTH_LACI"/>
    <property type="match status" value="1"/>
</dbReference>
<dbReference type="PANTHER" id="PTHR30146:SF152">
    <property type="entry name" value="TRANSCRIPTIONAL REGULATORY PROTEIN"/>
    <property type="match status" value="1"/>
</dbReference>
<reference evidence="5 6" key="1">
    <citation type="submission" date="2022-07" db="EMBL/GenBank/DDBJ databases">
        <authorList>
            <person name="Li W.-J."/>
            <person name="Deng Q.-Q."/>
        </authorList>
    </citation>
    <scope>NUCLEOTIDE SEQUENCE [LARGE SCALE GENOMIC DNA]</scope>
    <source>
        <strain evidence="5 6">SYSU M60028</strain>
    </source>
</reference>
<name>A0ABT1LGN0_9HYPH</name>
<keyword evidence="6" id="KW-1185">Reference proteome</keyword>
<proteinExistence type="predicted"/>
<dbReference type="SUPFAM" id="SSF47413">
    <property type="entry name" value="lambda repressor-like DNA-binding domains"/>
    <property type="match status" value="1"/>
</dbReference>
<dbReference type="EMBL" id="JANCLU010000024">
    <property type="protein sequence ID" value="MCP8940664.1"/>
    <property type="molecule type" value="Genomic_DNA"/>
</dbReference>
<dbReference type="InterPro" id="IPR025997">
    <property type="entry name" value="SBP_2_dom"/>
</dbReference>
<dbReference type="CDD" id="cd06307">
    <property type="entry name" value="PBP1_sugar_binding"/>
    <property type="match status" value="1"/>
</dbReference>
<dbReference type="GO" id="GO:0003677">
    <property type="term" value="F:DNA binding"/>
    <property type="evidence" value="ECO:0007669"/>
    <property type="project" value="UniProtKB-KW"/>
</dbReference>
<sequence>MNESQTKGETRPGRITLEDVARDAGVSLATVDRVINRRPGVRQKTVARVEAAIARLSYRPDPLAARLARNRTFRFCFVLPRGSNTFMSLLEEQVRHASDWLASQRADTDIVHADTFDPEALAGALDALGSAYDGVATIALDHPRVRAAIDDLSSRGVAVVTLVSDAPSSRRLHYAGIDNTAAGRTAGTLMGRFLAGRSGRVGVIAGSLALRDHAERHFGFAQVMGGEYPGLTLLPVREGRDDRERTEAIARQFLADTPDLVGLYSIGAGNRGIGAALEASGRADDIVFIGHDLTPFTRRFLVRGVMDAVINQDAGHEARSAARVLMAHCWGEPVVADQERIRIDIFIRDNLP</sequence>
<dbReference type="Gene3D" id="3.40.50.2300">
    <property type="match status" value="2"/>
</dbReference>
<accession>A0ABT1LGN0</accession>
<keyword evidence="2 5" id="KW-0238">DNA-binding</keyword>
<dbReference type="CDD" id="cd01392">
    <property type="entry name" value="HTH_LacI"/>
    <property type="match status" value="1"/>
</dbReference>
<protein>
    <submittedName>
        <fullName evidence="5">LacI family DNA-binding transcriptional regulator</fullName>
    </submittedName>
</protein>
<organism evidence="5 6">
    <name type="scientific">Alsobacter ponti</name>
    <dbReference type="NCBI Taxonomy" id="2962936"/>
    <lineage>
        <taxon>Bacteria</taxon>
        <taxon>Pseudomonadati</taxon>
        <taxon>Pseudomonadota</taxon>
        <taxon>Alphaproteobacteria</taxon>
        <taxon>Hyphomicrobiales</taxon>
        <taxon>Alsobacteraceae</taxon>
        <taxon>Alsobacter</taxon>
    </lineage>
</organism>
<feature type="domain" description="HTH lacI-type" evidence="4">
    <location>
        <begin position="15"/>
        <end position="69"/>
    </location>
</feature>
<keyword evidence="3" id="KW-0804">Transcription</keyword>
<evidence type="ECO:0000313" key="6">
    <source>
        <dbReference type="Proteomes" id="UP001205890"/>
    </source>
</evidence>
<dbReference type="InterPro" id="IPR000843">
    <property type="entry name" value="HTH_LacI"/>
</dbReference>
<dbReference type="Gene3D" id="1.10.260.40">
    <property type="entry name" value="lambda repressor-like DNA-binding domains"/>
    <property type="match status" value="1"/>
</dbReference>
<keyword evidence="1" id="KW-0805">Transcription regulation</keyword>
<evidence type="ECO:0000256" key="2">
    <source>
        <dbReference type="ARBA" id="ARBA00023125"/>
    </source>
</evidence>
<evidence type="ECO:0000313" key="5">
    <source>
        <dbReference type="EMBL" id="MCP8940664.1"/>
    </source>
</evidence>
<evidence type="ECO:0000256" key="3">
    <source>
        <dbReference type="ARBA" id="ARBA00023163"/>
    </source>
</evidence>
<dbReference type="PRINTS" id="PR00036">
    <property type="entry name" value="HTHLACI"/>
</dbReference>
<dbReference type="Proteomes" id="UP001205890">
    <property type="component" value="Unassembled WGS sequence"/>
</dbReference>
<dbReference type="InterPro" id="IPR028082">
    <property type="entry name" value="Peripla_BP_I"/>
</dbReference>
<dbReference type="Pfam" id="PF13407">
    <property type="entry name" value="Peripla_BP_4"/>
    <property type="match status" value="1"/>
</dbReference>
<dbReference type="RefSeq" id="WP_254745653.1">
    <property type="nucleotide sequence ID" value="NZ_JANCLU010000024.1"/>
</dbReference>
<dbReference type="PROSITE" id="PS50932">
    <property type="entry name" value="HTH_LACI_2"/>
    <property type="match status" value="1"/>
</dbReference>
<evidence type="ECO:0000259" key="4">
    <source>
        <dbReference type="PROSITE" id="PS50932"/>
    </source>
</evidence>
<dbReference type="SUPFAM" id="SSF53822">
    <property type="entry name" value="Periplasmic binding protein-like I"/>
    <property type="match status" value="1"/>
</dbReference>
<dbReference type="Pfam" id="PF00356">
    <property type="entry name" value="LacI"/>
    <property type="match status" value="1"/>
</dbReference>